<evidence type="ECO:0000313" key="1">
    <source>
        <dbReference type="EMBL" id="PFX20436.1"/>
    </source>
</evidence>
<protein>
    <submittedName>
        <fullName evidence="1">Uncharacterized protein</fullName>
    </submittedName>
</protein>
<dbReference type="Proteomes" id="UP000225706">
    <property type="component" value="Unassembled WGS sequence"/>
</dbReference>
<dbReference type="AlphaFoldDB" id="A0A2B4RTF5"/>
<gene>
    <name evidence="1" type="ORF">AWC38_SpisGene15113</name>
</gene>
<proteinExistence type="predicted"/>
<dbReference type="EMBL" id="LSMT01000317">
    <property type="protein sequence ID" value="PFX20436.1"/>
    <property type="molecule type" value="Genomic_DNA"/>
</dbReference>
<name>A0A2B4RTF5_STYPI</name>
<sequence length="224" mass="25154">MPYIFVRGSPDFRIYQTGAPTLVARIRHSCVPGFQRMTVKAFSQTRTFINLNNNEVANAVLDDLKNQLGPVTTSENPQKLVTPLPPFEVLNKLQDLLSVRVSEARNTNGATIEWTLRQDDVLASQMIFVHNNMNMEDIPICNDNISSESITMTYIDSSIQLPCVENRFDRLADPYLQNGCGFGYLCSILRQPSEVIAFLTEGKGYSCVGRNDVGKTELWTLRSP</sequence>
<organism evidence="1 2">
    <name type="scientific">Stylophora pistillata</name>
    <name type="common">Smooth cauliflower coral</name>
    <dbReference type="NCBI Taxonomy" id="50429"/>
    <lineage>
        <taxon>Eukaryota</taxon>
        <taxon>Metazoa</taxon>
        <taxon>Cnidaria</taxon>
        <taxon>Anthozoa</taxon>
        <taxon>Hexacorallia</taxon>
        <taxon>Scleractinia</taxon>
        <taxon>Astrocoeniina</taxon>
        <taxon>Pocilloporidae</taxon>
        <taxon>Stylophora</taxon>
    </lineage>
</organism>
<reference evidence="2" key="1">
    <citation type="journal article" date="2017" name="bioRxiv">
        <title>Comparative analysis of the genomes of Stylophora pistillata and Acropora digitifera provides evidence for extensive differences between species of corals.</title>
        <authorList>
            <person name="Voolstra C.R."/>
            <person name="Li Y."/>
            <person name="Liew Y.J."/>
            <person name="Baumgarten S."/>
            <person name="Zoccola D."/>
            <person name="Flot J.-F."/>
            <person name="Tambutte S."/>
            <person name="Allemand D."/>
            <person name="Aranda M."/>
        </authorList>
    </citation>
    <scope>NUCLEOTIDE SEQUENCE [LARGE SCALE GENOMIC DNA]</scope>
</reference>
<evidence type="ECO:0000313" key="2">
    <source>
        <dbReference type="Proteomes" id="UP000225706"/>
    </source>
</evidence>
<comment type="caution">
    <text evidence="1">The sequence shown here is derived from an EMBL/GenBank/DDBJ whole genome shotgun (WGS) entry which is preliminary data.</text>
</comment>
<accession>A0A2B4RTF5</accession>
<keyword evidence="2" id="KW-1185">Reference proteome</keyword>